<feature type="chain" id="PRO_5009912931" description="DKNYY family protein" evidence="1">
    <location>
        <begin position="27"/>
        <end position="253"/>
    </location>
</feature>
<reference evidence="2 5" key="3">
    <citation type="submission" date="2018-03" db="EMBL/GenBank/DDBJ databases">
        <title>Genomic Encyclopedia of Archaeal and Bacterial Type Strains, Phase II (KMG-II): from individual species to whole genera.</title>
        <authorList>
            <person name="Goeker M."/>
        </authorList>
    </citation>
    <scope>NUCLEOTIDE SEQUENCE [LARGE SCALE GENOMIC DNA]</scope>
    <source>
        <strain evidence="2 5">DSM 17797</strain>
    </source>
</reference>
<accession>A0A1M5PGH0</accession>
<evidence type="ECO:0000256" key="1">
    <source>
        <dbReference type="SAM" id="SignalP"/>
    </source>
</evidence>
<feature type="signal peptide" evidence="1">
    <location>
        <begin position="1"/>
        <end position="26"/>
    </location>
</feature>
<dbReference type="AlphaFoldDB" id="A0A1M5PGH0"/>
<organism evidence="3 4">
    <name type="scientific">Flavobacterium granuli</name>
    <dbReference type="NCBI Taxonomy" id="280093"/>
    <lineage>
        <taxon>Bacteria</taxon>
        <taxon>Pseudomonadati</taxon>
        <taxon>Bacteroidota</taxon>
        <taxon>Flavobacteriia</taxon>
        <taxon>Flavobacteriales</taxon>
        <taxon>Flavobacteriaceae</taxon>
        <taxon>Flavobacterium</taxon>
    </lineage>
</organism>
<evidence type="ECO:0008006" key="6">
    <source>
        <dbReference type="Google" id="ProtNLM"/>
    </source>
</evidence>
<evidence type="ECO:0000313" key="4">
    <source>
        <dbReference type="Proteomes" id="UP000184384"/>
    </source>
</evidence>
<dbReference type="EMBL" id="FQWO01000006">
    <property type="protein sequence ID" value="SHH00549.1"/>
    <property type="molecule type" value="Genomic_DNA"/>
</dbReference>
<protein>
    <recommendedName>
        <fullName evidence="6">DKNYY family protein</fullName>
    </recommendedName>
</protein>
<dbReference type="Proteomes" id="UP000237771">
    <property type="component" value="Unassembled WGS sequence"/>
</dbReference>
<evidence type="ECO:0000313" key="2">
    <source>
        <dbReference type="EMBL" id="PRZ26464.1"/>
    </source>
</evidence>
<name>A0A1M5PGH0_9FLAO</name>
<keyword evidence="5" id="KW-1185">Reference proteome</keyword>
<sequence length="253" mass="30292">MKKNKIFFIILIVFAFQLIHSQNPTAYEFQWQKEPNPELILDKDYFLLGTLSDYLGREKTYKNDDFVDNYYKGGTSLMSYIMKIYSDESPEFVVEKNQYPYNSVQDILRSKKISKKMNSFYDFKHEGGFKYFLDPKDKEWRKKQDDYYKSTEPKDTVYVGTMKANLFKTNVQKISFIIGAYSRYGEQKETRYCISLYNSVSKYEYCIAILKQLKCTNIEKKITDNNIPTNKLVYFKPSRELKKYLDAYKFLRL</sequence>
<reference evidence="3" key="1">
    <citation type="submission" date="2016-11" db="EMBL/GenBank/DDBJ databases">
        <authorList>
            <person name="Jaros S."/>
            <person name="Januszkiewicz K."/>
            <person name="Wedrychowicz H."/>
        </authorList>
    </citation>
    <scope>NUCLEOTIDE SEQUENCE [LARGE SCALE GENOMIC DNA]</scope>
    <source>
        <strain evidence="3">DSM 19729</strain>
    </source>
</reference>
<proteinExistence type="predicted"/>
<dbReference type="Proteomes" id="UP000184384">
    <property type="component" value="Unassembled WGS sequence"/>
</dbReference>
<dbReference type="RefSeq" id="WP_072943472.1">
    <property type="nucleotide sequence ID" value="NZ_FQWO01000006.1"/>
</dbReference>
<evidence type="ECO:0000313" key="5">
    <source>
        <dbReference type="Proteomes" id="UP000237771"/>
    </source>
</evidence>
<dbReference type="EMBL" id="PVUB01000002">
    <property type="protein sequence ID" value="PRZ26464.1"/>
    <property type="molecule type" value="Genomic_DNA"/>
</dbReference>
<gene>
    <name evidence="2" type="ORF">BC624_102437</name>
    <name evidence="3" type="ORF">SAMN05443373_10634</name>
</gene>
<dbReference type="OrthoDB" id="1494555at2"/>
<keyword evidence="1" id="KW-0732">Signal</keyword>
<reference evidence="4" key="2">
    <citation type="submission" date="2016-11" db="EMBL/GenBank/DDBJ databases">
        <authorList>
            <person name="Varghese N."/>
            <person name="Submissions S."/>
        </authorList>
    </citation>
    <scope>NUCLEOTIDE SEQUENCE [LARGE SCALE GENOMIC DNA]</scope>
    <source>
        <strain evidence="4">DSM 19729</strain>
    </source>
</reference>
<evidence type="ECO:0000313" key="3">
    <source>
        <dbReference type="EMBL" id="SHH00549.1"/>
    </source>
</evidence>